<dbReference type="EMBL" id="HBUF01660057">
    <property type="protein sequence ID" value="CAG6788478.1"/>
    <property type="molecule type" value="Transcribed_RNA"/>
</dbReference>
<protein>
    <recommendedName>
        <fullName evidence="1">DUF4817 domain-containing protein</fullName>
    </recommendedName>
</protein>
<accession>A0A8D9BNJ8</accession>
<organism evidence="2">
    <name type="scientific">Cacopsylla melanoneura</name>
    <dbReference type="NCBI Taxonomy" id="428564"/>
    <lineage>
        <taxon>Eukaryota</taxon>
        <taxon>Metazoa</taxon>
        <taxon>Ecdysozoa</taxon>
        <taxon>Arthropoda</taxon>
        <taxon>Hexapoda</taxon>
        <taxon>Insecta</taxon>
        <taxon>Pterygota</taxon>
        <taxon>Neoptera</taxon>
        <taxon>Paraneoptera</taxon>
        <taxon>Hemiptera</taxon>
        <taxon>Sternorrhyncha</taxon>
        <taxon>Psylloidea</taxon>
        <taxon>Psyllidae</taxon>
        <taxon>Psyllinae</taxon>
        <taxon>Cacopsylla</taxon>
    </lineage>
</organism>
<sequence>MAKFLSEQRLLIVKTFYQNNESIVLTLKSLRSIFIRQNCPNSTSICRLVCKFESTYLFSLSDVPVPMRQRSARNGANIAVERESIRNNPNQSIPRRSQELGLSLTSLWRILRKDLKLHHYKIKLTQELKPLD</sequence>
<dbReference type="InterPro" id="IPR032135">
    <property type="entry name" value="DUF4817"/>
</dbReference>
<proteinExistence type="predicted"/>
<evidence type="ECO:0000313" key="2">
    <source>
        <dbReference type="EMBL" id="CAG6788478.1"/>
    </source>
</evidence>
<dbReference type="Pfam" id="PF16087">
    <property type="entry name" value="DUF4817"/>
    <property type="match status" value="1"/>
</dbReference>
<dbReference type="AlphaFoldDB" id="A0A8D9BNJ8"/>
<feature type="domain" description="DUF4817" evidence="1">
    <location>
        <begin position="7"/>
        <end position="55"/>
    </location>
</feature>
<name>A0A8D9BNJ8_9HEMI</name>
<evidence type="ECO:0000259" key="1">
    <source>
        <dbReference type="Pfam" id="PF16087"/>
    </source>
</evidence>
<reference evidence="2" key="1">
    <citation type="submission" date="2021-05" db="EMBL/GenBank/DDBJ databases">
        <authorList>
            <person name="Alioto T."/>
            <person name="Alioto T."/>
            <person name="Gomez Garrido J."/>
        </authorList>
    </citation>
    <scope>NUCLEOTIDE SEQUENCE</scope>
</reference>